<organism evidence="1 2">
    <name type="scientific">Lactuca saligna</name>
    <name type="common">Willowleaf lettuce</name>
    <dbReference type="NCBI Taxonomy" id="75948"/>
    <lineage>
        <taxon>Eukaryota</taxon>
        <taxon>Viridiplantae</taxon>
        <taxon>Streptophyta</taxon>
        <taxon>Embryophyta</taxon>
        <taxon>Tracheophyta</taxon>
        <taxon>Spermatophyta</taxon>
        <taxon>Magnoliopsida</taxon>
        <taxon>eudicotyledons</taxon>
        <taxon>Gunneridae</taxon>
        <taxon>Pentapetalae</taxon>
        <taxon>asterids</taxon>
        <taxon>campanulids</taxon>
        <taxon>Asterales</taxon>
        <taxon>Asteraceae</taxon>
        <taxon>Cichorioideae</taxon>
        <taxon>Cichorieae</taxon>
        <taxon>Lactucinae</taxon>
        <taxon>Lactuca</taxon>
    </lineage>
</organism>
<dbReference type="EMBL" id="OX465079">
    <property type="protein sequence ID" value="CAI9276993.1"/>
    <property type="molecule type" value="Genomic_DNA"/>
</dbReference>
<dbReference type="Proteomes" id="UP001177003">
    <property type="component" value="Chromosome 3"/>
</dbReference>
<accession>A0AA35YN97</accession>
<reference evidence="1" key="1">
    <citation type="submission" date="2023-04" db="EMBL/GenBank/DDBJ databases">
        <authorList>
            <person name="Vijverberg K."/>
            <person name="Xiong W."/>
            <person name="Schranz E."/>
        </authorList>
    </citation>
    <scope>NUCLEOTIDE SEQUENCE</scope>
</reference>
<proteinExistence type="predicted"/>
<name>A0AA35YN97_LACSI</name>
<evidence type="ECO:0000313" key="1">
    <source>
        <dbReference type="EMBL" id="CAI9276993.1"/>
    </source>
</evidence>
<gene>
    <name evidence="1" type="ORF">LSALG_LOCUS16947</name>
</gene>
<keyword evidence="2" id="KW-1185">Reference proteome</keyword>
<dbReference type="AlphaFoldDB" id="A0AA35YN97"/>
<sequence>MLSKDEQKYEPIISHMRRMMICYIHEVAKMDVEIASMLKKRPVVKLGEEPMDFPKRKLGKIRKEDWSVMYQRKEGEKVQQILFFLLDKHLYYTAALNNIMGLTVACKTNDDANLKGFNGMIKWYLVIKNTLLNLMTKLFKVQKKQQ</sequence>
<evidence type="ECO:0000313" key="2">
    <source>
        <dbReference type="Proteomes" id="UP001177003"/>
    </source>
</evidence>
<protein>
    <submittedName>
        <fullName evidence="1">Uncharacterized protein</fullName>
    </submittedName>
</protein>